<dbReference type="RefSeq" id="WP_090932236.1">
    <property type="nucleotide sequence ID" value="NZ_FOTS01000002.1"/>
</dbReference>
<evidence type="ECO:0000256" key="5">
    <source>
        <dbReference type="ARBA" id="ARBA00022801"/>
    </source>
</evidence>
<dbReference type="InterPro" id="IPR036702">
    <property type="entry name" value="ComB-like_sf"/>
</dbReference>
<dbReference type="FunFam" id="3.90.1560.10:FF:000001">
    <property type="entry name" value="Probable 2-phosphosulfolactate phosphatase"/>
    <property type="match status" value="1"/>
</dbReference>
<comment type="similarity">
    <text evidence="2 8">Belongs to the ComB family.</text>
</comment>
<proteinExistence type="inferred from homology"/>
<evidence type="ECO:0000256" key="6">
    <source>
        <dbReference type="ARBA" id="ARBA00022842"/>
    </source>
</evidence>
<dbReference type="InterPro" id="IPR005238">
    <property type="entry name" value="ComB-like"/>
</dbReference>
<accession>A0A1I4H0P6</accession>
<keyword evidence="10" id="KW-1185">Reference proteome</keyword>
<dbReference type="Gene3D" id="3.90.1560.10">
    <property type="entry name" value="ComB-like"/>
    <property type="match status" value="1"/>
</dbReference>
<keyword evidence="6 8" id="KW-0460">Magnesium</keyword>
<dbReference type="HAMAP" id="MF_00490">
    <property type="entry name" value="ComB"/>
    <property type="match status" value="1"/>
</dbReference>
<evidence type="ECO:0000313" key="10">
    <source>
        <dbReference type="Proteomes" id="UP000199520"/>
    </source>
</evidence>
<evidence type="ECO:0000256" key="7">
    <source>
        <dbReference type="ARBA" id="ARBA00033711"/>
    </source>
</evidence>
<protein>
    <recommendedName>
        <fullName evidence="4 8">Probable 2-phosphosulfolactate phosphatase</fullName>
        <ecNumber evidence="3 8">3.1.3.71</ecNumber>
    </recommendedName>
</protein>
<sequence length="238" mass="25821">MKIDVILLPKETAALDLSHSVCIVLDIFRATSTIVTALANGCKTITPALSTEDAETLASQMGSVLFAGERQSIKIDGYDFGNSPFEFSKEKVAGKAIVMTTTNGTIAIKAAEKAYRTFIGSFINAKAVCMQAKQYGKDLVIVCAGTDGLFSLEDTLCAGLLVQLLKTDCEVTLTDSALGAFLLYAQAKNMLVETAVQSRNGRRLYDLRRMDDVEYCLSADLFTIVPQYTEGKIVIENR</sequence>
<dbReference type="GO" id="GO:0050545">
    <property type="term" value="F:sulfopyruvate decarboxylase activity"/>
    <property type="evidence" value="ECO:0007669"/>
    <property type="project" value="TreeGrafter"/>
</dbReference>
<dbReference type="Proteomes" id="UP000199520">
    <property type="component" value="Unassembled WGS sequence"/>
</dbReference>
<comment type="cofactor">
    <cofactor evidence="1 8">
        <name>Mg(2+)</name>
        <dbReference type="ChEBI" id="CHEBI:18420"/>
    </cofactor>
</comment>
<dbReference type="OrthoDB" id="4913at2"/>
<dbReference type="STRING" id="1123291.SAMN04490355_100291"/>
<evidence type="ECO:0000313" key="9">
    <source>
        <dbReference type="EMBL" id="SFL35799.1"/>
    </source>
</evidence>
<name>A0A1I4H0P6_9FIRM</name>
<gene>
    <name evidence="8" type="primary">comB</name>
    <name evidence="9" type="ORF">SAMN04490355_100291</name>
</gene>
<dbReference type="SUPFAM" id="SSF142823">
    <property type="entry name" value="ComB-like"/>
    <property type="match status" value="1"/>
</dbReference>
<dbReference type="Pfam" id="PF04029">
    <property type="entry name" value="2-ph_phosp"/>
    <property type="match status" value="1"/>
</dbReference>
<reference evidence="10" key="1">
    <citation type="submission" date="2016-10" db="EMBL/GenBank/DDBJ databases">
        <authorList>
            <person name="Varghese N."/>
            <person name="Submissions S."/>
        </authorList>
    </citation>
    <scope>NUCLEOTIDE SEQUENCE [LARGE SCALE GENOMIC DNA]</scope>
    <source>
        <strain evidence="10">DSM 13327</strain>
    </source>
</reference>
<organism evidence="9 10">
    <name type="scientific">Pelosinus propionicus DSM 13327</name>
    <dbReference type="NCBI Taxonomy" id="1123291"/>
    <lineage>
        <taxon>Bacteria</taxon>
        <taxon>Bacillati</taxon>
        <taxon>Bacillota</taxon>
        <taxon>Negativicutes</taxon>
        <taxon>Selenomonadales</taxon>
        <taxon>Sporomusaceae</taxon>
        <taxon>Pelosinus</taxon>
    </lineage>
</organism>
<evidence type="ECO:0000256" key="1">
    <source>
        <dbReference type="ARBA" id="ARBA00001946"/>
    </source>
</evidence>
<evidence type="ECO:0000256" key="2">
    <source>
        <dbReference type="ARBA" id="ARBA00009997"/>
    </source>
</evidence>
<dbReference type="EMBL" id="FOTS01000002">
    <property type="protein sequence ID" value="SFL35799.1"/>
    <property type="molecule type" value="Genomic_DNA"/>
</dbReference>
<comment type="catalytic activity">
    <reaction evidence="7 8">
        <text>(2R)-O-phospho-3-sulfolactate + H2O = (2R)-3-sulfolactate + phosphate</text>
        <dbReference type="Rhea" id="RHEA:23416"/>
        <dbReference type="ChEBI" id="CHEBI:15377"/>
        <dbReference type="ChEBI" id="CHEBI:15597"/>
        <dbReference type="ChEBI" id="CHEBI:43474"/>
        <dbReference type="ChEBI" id="CHEBI:58738"/>
        <dbReference type="EC" id="3.1.3.71"/>
    </reaction>
</comment>
<dbReference type="GO" id="GO:0050532">
    <property type="term" value="F:2-phosphosulfolactate phosphatase activity"/>
    <property type="evidence" value="ECO:0007669"/>
    <property type="project" value="UniProtKB-UniRule"/>
</dbReference>
<evidence type="ECO:0000256" key="3">
    <source>
        <dbReference type="ARBA" id="ARBA00012953"/>
    </source>
</evidence>
<dbReference type="GO" id="GO:0000287">
    <property type="term" value="F:magnesium ion binding"/>
    <property type="evidence" value="ECO:0007669"/>
    <property type="project" value="UniProtKB-UniRule"/>
</dbReference>
<evidence type="ECO:0000256" key="4">
    <source>
        <dbReference type="ARBA" id="ARBA00021948"/>
    </source>
</evidence>
<dbReference type="PANTHER" id="PTHR37311:SF1">
    <property type="entry name" value="2-PHOSPHOSULFOLACTATE PHOSPHATASE-RELATED"/>
    <property type="match status" value="1"/>
</dbReference>
<dbReference type="PANTHER" id="PTHR37311">
    <property type="entry name" value="2-PHOSPHOSULFOLACTATE PHOSPHATASE-RELATED"/>
    <property type="match status" value="1"/>
</dbReference>
<evidence type="ECO:0000256" key="8">
    <source>
        <dbReference type="HAMAP-Rule" id="MF_00490"/>
    </source>
</evidence>
<keyword evidence="5 8" id="KW-0378">Hydrolase</keyword>
<dbReference type="AlphaFoldDB" id="A0A1I4H0P6"/>
<dbReference type="EC" id="3.1.3.71" evidence="3 8"/>